<dbReference type="SUPFAM" id="SSF89550">
    <property type="entry name" value="PHP domain-like"/>
    <property type="match status" value="1"/>
</dbReference>
<dbReference type="EC" id="3.1.3.48" evidence="2"/>
<proteinExistence type="inferred from homology"/>
<evidence type="ECO:0000313" key="5">
    <source>
        <dbReference type="EMBL" id="SFJ13043.1"/>
    </source>
</evidence>
<dbReference type="AlphaFoldDB" id="A0A1I3NUU0"/>
<keyword evidence="3" id="KW-0378">Hydrolase</keyword>
<dbReference type="OrthoDB" id="9788539at2"/>
<comment type="similarity">
    <text evidence="1">Belongs to the metallo-dependent hydrolases superfamily. CpsB/CapC family.</text>
</comment>
<protein>
    <recommendedName>
        <fullName evidence="2">protein-tyrosine-phosphatase</fullName>
        <ecNumber evidence="2">3.1.3.48</ecNumber>
    </recommendedName>
</protein>
<reference evidence="5 6" key="1">
    <citation type="submission" date="2016-10" db="EMBL/GenBank/DDBJ databases">
        <authorList>
            <person name="de Groot N.N."/>
        </authorList>
    </citation>
    <scope>NUCLEOTIDE SEQUENCE [LARGE SCALE GENOMIC DNA]</scope>
    <source>
        <strain evidence="5 6">RK1</strain>
    </source>
</reference>
<dbReference type="EMBL" id="FOQO01000007">
    <property type="protein sequence ID" value="SFJ13043.1"/>
    <property type="molecule type" value="Genomic_DNA"/>
</dbReference>
<evidence type="ECO:0000256" key="4">
    <source>
        <dbReference type="ARBA" id="ARBA00051722"/>
    </source>
</evidence>
<evidence type="ECO:0000256" key="3">
    <source>
        <dbReference type="ARBA" id="ARBA00022801"/>
    </source>
</evidence>
<dbReference type="Pfam" id="PF19567">
    <property type="entry name" value="CpsB_CapC"/>
    <property type="match status" value="1"/>
</dbReference>
<dbReference type="InterPro" id="IPR016195">
    <property type="entry name" value="Pol/histidinol_Pase-like"/>
</dbReference>
<gene>
    <name evidence="5" type="ORF">SAMN05444682_107318</name>
</gene>
<evidence type="ECO:0000256" key="2">
    <source>
        <dbReference type="ARBA" id="ARBA00013064"/>
    </source>
</evidence>
<evidence type="ECO:0000256" key="1">
    <source>
        <dbReference type="ARBA" id="ARBA00005750"/>
    </source>
</evidence>
<evidence type="ECO:0000313" key="6">
    <source>
        <dbReference type="Proteomes" id="UP000198670"/>
    </source>
</evidence>
<dbReference type="STRING" id="1477437.SAMN05444682_107318"/>
<dbReference type="PANTHER" id="PTHR39181">
    <property type="entry name" value="TYROSINE-PROTEIN PHOSPHATASE YWQE"/>
    <property type="match status" value="1"/>
</dbReference>
<dbReference type="GO" id="GO:0030145">
    <property type="term" value="F:manganese ion binding"/>
    <property type="evidence" value="ECO:0007669"/>
    <property type="project" value="InterPro"/>
</dbReference>
<dbReference type="Gene3D" id="3.20.20.140">
    <property type="entry name" value="Metal-dependent hydrolases"/>
    <property type="match status" value="1"/>
</dbReference>
<dbReference type="RefSeq" id="WP_090628401.1">
    <property type="nucleotide sequence ID" value="NZ_FOQO01000007.1"/>
</dbReference>
<dbReference type="PANTHER" id="PTHR39181:SF1">
    <property type="entry name" value="TYROSINE-PROTEIN PHOSPHATASE YWQE"/>
    <property type="match status" value="1"/>
</dbReference>
<accession>A0A1I3NUU0</accession>
<comment type="catalytic activity">
    <reaction evidence="4">
        <text>O-phospho-L-tyrosyl-[protein] + H2O = L-tyrosyl-[protein] + phosphate</text>
        <dbReference type="Rhea" id="RHEA:10684"/>
        <dbReference type="Rhea" id="RHEA-COMP:10136"/>
        <dbReference type="Rhea" id="RHEA-COMP:20101"/>
        <dbReference type="ChEBI" id="CHEBI:15377"/>
        <dbReference type="ChEBI" id="CHEBI:43474"/>
        <dbReference type="ChEBI" id="CHEBI:46858"/>
        <dbReference type="ChEBI" id="CHEBI:61978"/>
        <dbReference type="EC" id="3.1.3.48"/>
    </reaction>
</comment>
<dbReference type="GO" id="GO:0004725">
    <property type="term" value="F:protein tyrosine phosphatase activity"/>
    <property type="evidence" value="ECO:0007669"/>
    <property type="project" value="UniProtKB-EC"/>
</dbReference>
<keyword evidence="6" id="KW-1185">Reference proteome</keyword>
<name>A0A1I3NUU0_9SPHI</name>
<dbReference type="InterPro" id="IPR016667">
    <property type="entry name" value="Caps_polysacc_synth_CpsB/CapC"/>
</dbReference>
<dbReference type="Proteomes" id="UP000198670">
    <property type="component" value="Unassembled WGS sequence"/>
</dbReference>
<organism evidence="5 6">
    <name type="scientific">Parapedobacter indicus</name>
    <dbReference type="NCBI Taxonomy" id="1477437"/>
    <lineage>
        <taxon>Bacteria</taxon>
        <taxon>Pseudomonadati</taxon>
        <taxon>Bacteroidota</taxon>
        <taxon>Sphingobacteriia</taxon>
        <taxon>Sphingobacteriales</taxon>
        <taxon>Sphingobacteriaceae</taxon>
        <taxon>Parapedobacter</taxon>
    </lineage>
</organism>
<sequence length="248" mass="27899">MGLFSVLTKAKTATNLSWLQTDMHSHILPGIDDGSPDIESSIGFLKRLHALGLRGSYATPHVFKEMYPNNAETIGAALQQLQTVAEVEIPEFQLATAAEYMIDSDFVTSYQHMQLLTLPGNYVLIEMSYAAENPEIDRHVFELQVKGYTPILAHPERYVFYHDRPERYQRLKSQGCLFQLNLLSPSGYYGAPVRKAAKWLLKHGMADLVGTDLHHAKHMAAIERFVLSGDAYAAFKKNPIKNEELFSA</sequence>